<dbReference type="AlphaFoldDB" id="A0A165ITD0"/>
<evidence type="ECO:0000313" key="4">
    <source>
        <dbReference type="Proteomes" id="UP000076632"/>
    </source>
</evidence>
<feature type="compositionally biased region" description="Basic and acidic residues" evidence="1">
    <location>
        <begin position="63"/>
        <end position="74"/>
    </location>
</feature>
<feature type="domain" description="Protein kinase" evidence="2">
    <location>
        <begin position="386"/>
        <end position="624"/>
    </location>
</feature>
<dbReference type="EMBL" id="KV407455">
    <property type="protein sequence ID" value="KZF25360.1"/>
    <property type="molecule type" value="Genomic_DNA"/>
</dbReference>
<dbReference type="RefSeq" id="XP_018190915.1">
    <property type="nucleotide sequence ID" value="XM_018334771.1"/>
</dbReference>
<feature type="region of interest" description="Disordered" evidence="1">
    <location>
        <begin position="780"/>
        <end position="838"/>
    </location>
</feature>
<dbReference type="InterPro" id="IPR000719">
    <property type="entry name" value="Prot_kinase_dom"/>
</dbReference>
<feature type="compositionally biased region" description="Basic and acidic residues" evidence="1">
    <location>
        <begin position="891"/>
        <end position="902"/>
    </location>
</feature>
<feature type="region of interest" description="Disordered" evidence="1">
    <location>
        <begin position="887"/>
        <end position="1177"/>
    </location>
</feature>
<sequence length="1177" mass="129160">MADPIAGPSERPTSKGSEYGVESRQTVWDRFGFRRLGFWFGKEGQHDDGDGDDDHHHHHHHRDARDFMSDHDAQGIEGTSPPSPHGRNRRRSRKVVPGLPRPGTFKRQNSERRERLLPVEPHLIERRSASADRRRARSAHRSSSVPPADVPPSSPPADENDTTTVPLDNSTANRPGDEVEKSPVSEVVEVDPGCEDHEGLHIQPEATPQAQASPSSPILSETRLDPHAPPIQSGVGESSSPPQQHDDRLADSQFDELIATELEERWILNLSMHFRDRSDREKFFVTYAETPTKWRRLTVSCDYRHAPENSLESDLKALRYQRDKSARIYESIRESLPDIEFYDTVTNLKLQTSDDRLHVHVTEDVNEIIQFPPLSAVAHLKCEKFPESSIRFDSHLSGFVYKVAVDGRVLIKKELPGPDTVDEFLYEINALDALTGSQSVINFGGIVVDDLHQCVKGLLISLADQGALVDLIYDLKGHIPWRRRERWARQIVQGLSEIHEGGFVQGDFTLSNIVIDGEDNAKIIDINRRGCPIGWEPPELSALIKSGQRISMYIGVKSDLFQLGMVLWALATEDDEPERHARPLVFEHADDIPSYYRELVSLCLSDSPRDRVSAKDLLRIFPSSSGRDSDPPRRIVRRTSFPELLDQKEAMSLANKEDRDIENAVSFAPTSYGNEEGFPRAESYERHSVGNRSPGYCHDGYSDSLSSWDDGHRRGRSPGGNVSHVDHDINSTSGCSKNEAGEEAQIISISPSDEKQWEEVDIGGHPYLIRRDTFKAATTNLNEHGEDGPNLPPAEDLEKTEVSEGLEAEKTRDLDISVGHSDIEPAEPNRKGDKCLERNEIDSQEKASLADHDGGLECMPAEGAPKAISAMGEHASGVEDDTFSALPKAPAEQRSDHSERVADSLTDATAEPLDVRQVPLPSQTGTEDDTLVASIDLNERTQVGQGEYASQRGDDTVHKVPSKDRLPQQETIRSRTDQSGKPALSDQHSTATGLLETSVGSECTKYIPPSGLDSKTGPSQTLYSTSNGPLATPHIEDTPGAWPETPADTFDSRPLAPQSTQESVPPSSLPVKTPIIPNQTDPAFNEDPKTTAANVSSTSGPPPIPDYKPVPETQVVDTTSSSAAAAAAAAACPLASENSPPPKQPPAELSQQSHAISAGPLTGDLAGIGSHACRLDV</sequence>
<dbReference type="InterPro" id="IPR011009">
    <property type="entry name" value="Kinase-like_dom_sf"/>
</dbReference>
<dbReference type="Gene3D" id="1.10.510.10">
    <property type="entry name" value="Transferase(Phosphotransferase) domain 1"/>
    <property type="match status" value="1"/>
</dbReference>
<dbReference type="Pfam" id="PF00069">
    <property type="entry name" value="Pkinase"/>
    <property type="match status" value="1"/>
</dbReference>
<gene>
    <name evidence="3" type="ORF">L228DRAFT_265829</name>
</gene>
<dbReference type="InterPro" id="IPR050167">
    <property type="entry name" value="Ser_Thr_protein_kinase"/>
</dbReference>
<feature type="compositionally biased region" description="Polar residues" evidence="1">
    <location>
        <begin position="162"/>
        <end position="173"/>
    </location>
</feature>
<keyword evidence="4" id="KW-1185">Reference proteome</keyword>
<feature type="region of interest" description="Disordered" evidence="1">
    <location>
        <begin position="708"/>
        <end position="740"/>
    </location>
</feature>
<proteinExistence type="predicted"/>
<feature type="compositionally biased region" description="Basic and acidic residues" evidence="1">
    <location>
        <begin position="952"/>
        <end position="978"/>
    </location>
</feature>
<dbReference type="PANTHER" id="PTHR23257">
    <property type="entry name" value="SERINE-THREONINE PROTEIN KINASE"/>
    <property type="match status" value="1"/>
</dbReference>
<accession>A0A165ITD0</accession>
<protein>
    <recommendedName>
        <fullName evidence="2">Protein kinase domain-containing protein</fullName>
    </recommendedName>
</protein>
<dbReference type="GO" id="GO:0005737">
    <property type="term" value="C:cytoplasm"/>
    <property type="evidence" value="ECO:0007669"/>
    <property type="project" value="TreeGrafter"/>
</dbReference>
<dbReference type="CDD" id="cd00180">
    <property type="entry name" value="PKc"/>
    <property type="match status" value="1"/>
</dbReference>
<feature type="compositionally biased region" description="Low complexity" evidence="1">
    <location>
        <begin position="1120"/>
        <end position="1131"/>
    </location>
</feature>
<dbReference type="Proteomes" id="UP000076632">
    <property type="component" value="Unassembled WGS sequence"/>
</dbReference>
<evidence type="ECO:0000259" key="2">
    <source>
        <dbReference type="PROSITE" id="PS50011"/>
    </source>
</evidence>
<dbReference type="GeneID" id="28899908"/>
<dbReference type="GO" id="GO:0004672">
    <property type="term" value="F:protein kinase activity"/>
    <property type="evidence" value="ECO:0007669"/>
    <property type="project" value="InterPro"/>
</dbReference>
<feature type="compositionally biased region" description="Polar residues" evidence="1">
    <location>
        <begin position="206"/>
        <end position="219"/>
    </location>
</feature>
<feature type="compositionally biased region" description="Polar residues" evidence="1">
    <location>
        <begin position="1057"/>
        <end position="1066"/>
    </location>
</feature>
<dbReference type="STRING" id="1328760.A0A165ITD0"/>
<name>A0A165ITD0_XYLHT</name>
<evidence type="ECO:0000256" key="1">
    <source>
        <dbReference type="SAM" id="MobiDB-lite"/>
    </source>
</evidence>
<feature type="compositionally biased region" description="Polar residues" evidence="1">
    <location>
        <begin position="1016"/>
        <end position="1029"/>
    </location>
</feature>
<feature type="compositionally biased region" description="Basic and acidic residues" evidence="1">
    <location>
        <begin position="108"/>
        <end position="133"/>
    </location>
</feature>
<dbReference type="GO" id="GO:0007165">
    <property type="term" value="P:signal transduction"/>
    <property type="evidence" value="ECO:0007669"/>
    <property type="project" value="TreeGrafter"/>
</dbReference>
<feature type="compositionally biased region" description="Basic and acidic residues" evidence="1">
    <location>
        <begin position="796"/>
        <end position="838"/>
    </location>
</feature>
<evidence type="ECO:0000313" key="3">
    <source>
        <dbReference type="EMBL" id="KZF25360.1"/>
    </source>
</evidence>
<feature type="region of interest" description="Disordered" evidence="1">
    <location>
        <begin position="42"/>
        <end position="247"/>
    </location>
</feature>
<organism evidence="3 4">
    <name type="scientific">Xylona heveae (strain CBS 132557 / TC161)</name>
    <dbReference type="NCBI Taxonomy" id="1328760"/>
    <lineage>
        <taxon>Eukaryota</taxon>
        <taxon>Fungi</taxon>
        <taxon>Dikarya</taxon>
        <taxon>Ascomycota</taxon>
        <taxon>Pezizomycotina</taxon>
        <taxon>Xylonomycetes</taxon>
        <taxon>Xylonales</taxon>
        <taxon>Xylonaceae</taxon>
        <taxon>Xylona</taxon>
    </lineage>
</organism>
<dbReference type="GO" id="GO:0005524">
    <property type="term" value="F:ATP binding"/>
    <property type="evidence" value="ECO:0007669"/>
    <property type="project" value="InterPro"/>
</dbReference>
<dbReference type="OrthoDB" id="635774at2759"/>
<dbReference type="SUPFAM" id="SSF56112">
    <property type="entry name" value="Protein kinase-like (PK-like)"/>
    <property type="match status" value="1"/>
</dbReference>
<dbReference type="PROSITE" id="PS50011">
    <property type="entry name" value="PROTEIN_KINASE_DOM"/>
    <property type="match status" value="1"/>
</dbReference>
<feature type="region of interest" description="Disordered" evidence="1">
    <location>
        <begin position="1"/>
        <end position="24"/>
    </location>
</feature>
<reference evidence="3 4" key="1">
    <citation type="journal article" date="2016" name="Fungal Biol.">
        <title>The genome of Xylona heveae provides a window into fungal endophytism.</title>
        <authorList>
            <person name="Gazis R."/>
            <person name="Kuo A."/>
            <person name="Riley R."/>
            <person name="LaButti K."/>
            <person name="Lipzen A."/>
            <person name="Lin J."/>
            <person name="Amirebrahimi M."/>
            <person name="Hesse C.N."/>
            <person name="Spatafora J.W."/>
            <person name="Henrissat B."/>
            <person name="Hainaut M."/>
            <person name="Grigoriev I.V."/>
            <person name="Hibbett D.S."/>
        </authorList>
    </citation>
    <scope>NUCLEOTIDE SEQUENCE [LARGE SCALE GENOMIC DNA]</scope>
    <source>
        <strain evidence="3 4">TC161</strain>
    </source>
</reference>
<dbReference type="InParanoid" id="A0A165ITD0"/>